<dbReference type="InterPro" id="IPR010344">
    <property type="entry name" value="YbjH"/>
</dbReference>
<proteinExistence type="predicted"/>
<feature type="non-terminal residue" evidence="1">
    <location>
        <position position="240"/>
    </location>
</feature>
<protein>
    <submittedName>
        <fullName evidence="1">Uncharacterized protein</fullName>
    </submittedName>
</protein>
<gene>
    <name evidence="1" type="ORF">METZ01_LOCUS390576</name>
</gene>
<dbReference type="AlphaFoldDB" id="A0A382UU04"/>
<sequence>MKRVSFSLIWCFSCLSLYGSIEDYFPSQPIPSSSNLGETGLMVMPNARFMEEGILKFGISSSFPNEYTSIVGSPFPWMEATYRYTEIENKLYGQFFYSGNQSLKDKGFDLKLRLMKESRLTPSLAVGLRDIGGTGLSSAEYLAISKRFGRLDTTLGIGWGLLGSDGNIRNPFNSIHDSFSSRTSMLGQGGAFNFKDWFSGQAAFFAGLEYSFPKHGLSLKLEYDTTNPDVAFAGNLPLEV</sequence>
<name>A0A382UU04_9ZZZZ</name>
<reference evidence="1" key="1">
    <citation type="submission" date="2018-05" db="EMBL/GenBank/DDBJ databases">
        <authorList>
            <person name="Lanie J.A."/>
            <person name="Ng W.-L."/>
            <person name="Kazmierczak K.M."/>
            <person name="Andrzejewski T.M."/>
            <person name="Davidsen T.M."/>
            <person name="Wayne K.J."/>
            <person name="Tettelin H."/>
            <person name="Glass J.I."/>
            <person name="Rusch D."/>
            <person name="Podicherti R."/>
            <person name="Tsui H.-C.T."/>
            <person name="Winkler M.E."/>
        </authorList>
    </citation>
    <scope>NUCLEOTIDE SEQUENCE</scope>
</reference>
<dbReference type="EMBL" id="UINC01146787">
    <property type="protein sequence ID" value="SVD37722.1"/>
    <property type="molecule type" value="Genomic_DNA"/>
</dbReference>
<organism evidence="1">
    <name type="scientific">marine metagenome</name>
    <dbReference type="NCBI Taxonomy" id="408172"/>
    <lineage>
        <taxon>unclassified sequences</taxon>
        <taxon>metagenomes</taxon>
        <taxon>ecological metagenomes</taxon>
    </lineage>
</organism>
<evidence type="ECO:0000313" key="1">
    <source>
        <dbReference type="EMBL" id="SVD37722.1"/>
    </source>
</evidence>
<accession>A0A382UU04</accession>
<dbReference type="Pfam" id="PF06082">
    <property type="entry name" value="YjbH"/>
    <property type="match status" value="1"/>
</dbReference>